<sequence>DPILWPSRSPNLNPLDFSLWDYMKNVVCEEAPTTRENMIQRI</sequence>
<evidence type="ECO:0000313" key="1">
    <source>
        <dbReference type="EMBL" id="EFN85142.1"/>
    </source>
</evidence>
<dbReference type="Proteomes" id="UP000008237">
    <property type="component" value="Unassembled WGS sequence"/>
</dbReference>
<gene>
    <name evidence="1" type="ORF">EAI_00778</name>
</gene>
<name>E2BGN8_HARSA</name>
<organism evidence="2">
    <name type="scientific">Harpegnathos saltator</name>
    <name type="common">Jerdon's jumping ant</name>
    <dbReference type="NCBI Taxonomy" id="610380"/>
    <lineage>
        <taxon>Eukaryota</taxon>
        <taxon>Metazoa</taxon>
        <taxon>Ecdysozoa</taxon>
        <taxon>Arthropoda</taxon>
        <taxon>Hexapoda</taxon>
        <taxon>Insecta</taxon>
        <taxon>Pterygota</taxon>
        <taxon>Neoptera</taxon>
        <taxon>Endopterygota</taxon>
        <taxon>Hymenoptera</taxon>
        <taxon>Apocrita</taxon>
        <taxon>Aculeata</taxon>
        <taxon>Formicoidea</taxon>
        <taxon>Formicidae</taxon>
        <taxon>Ponerinae</taxon>
        <taxon>Ponerini</taxon>
        <taxon>Harpegnathos</taxon>
    </lineage>
</organism>
<feature type="non-terminal residue" evidence="1">
    <location>
        <position position="1"/>
    </location>
</feature>
<dbReference type="GO" id="GO:0003676">
    <property type="term" value="F:nucleic acid binding"/>
    <property type="evidence" value="ECO:0007669"/>
    <property type="project" value="InterPro"/>
</dbReference>
<proteinExistence type="predicted"/>
<reference evidence="1 2" key="1">
    <citation type="journal article" date="2010" name="Science">
        <title>Genomic comparison of the ants Camponotus floridanus and Harpegnathos saltator.</title>
        <authorList>
            <person name="Bonasio R."/>
            <person name="Zhang G."/>
            <person name="Ye C."/>
            <person name="Mutti N.S."/>
            <person name="Fang X."/>
            <person name="Qin N."/>
            <person name="Donahue G."/>
            <person name="Yang P."/>
            <person name="Li Q."/>
            <person name="Li C."/>
            <person name="Zhang P."/>
            <person name="Huang Z."/>
            <person name="Berger S.L."/>
            <person name="Reinberg D."/>
            <person name="Wang J."/>
            <person name="Liebig J."/>
        </authorList>
    </citation>
    <scope>NUCLEOTIDE SEQUENCE [LARGE SCALE GENOMIC DNA]</scope>
    <source>
        <strain evidence="1 2">R22 G/1</strain>
    </source>
</reference>
<dbReference type="EMBL" id="GL448194">
    <property type="protein sequence ID" value="EFN85142.1"/>
    <property type="molecule type" value="Genomic_DNA"/>
</dbReference>
<keyword evidence="2" id="KW-1185">Reference proteome</keyword>
<accession>E2BGN8</accession>
<evidence type="ECO:0008006" key="3">
    <source>
        <dbReference type="Google" id="ProtNLM"/>
    </source>
</evidence>
<protein>
    <recommendedName>
        <fullName evidence="3">Transposable element Tc3 transposase</fullName>
    </recommendedName>
</protein>
<feature type="non-terminal residue" evidence="1">
    <location>
        <position position="42"/>
    </location>
</feature>
<dbReference type="InterPro" id="IPR036397">
    <property type="entry name" value="RNaseH_sf"/>
</dbReference>
<dbReference type="Gene3D" id="3.30.420.10">
    <property type="entry name" value="Ribonuclease H-like superfamily/Ribonuclease H"/>
    <property type="match status" value="1"/>
</dbReference>
<evidence type="ECO:0000313" key="2">
    <source>
        <dbReference type="Proteomes" id="UP000008237"/>
    </source>
</evidence>
<dbReference type="InParanoid" id="E2BGN8"/>
<dbReference type="AlphaFoldDB" id="E2BGN8"/>